<evidence type="ECO:0000313" key="3">
    <source>
        <dbReference type="EMBL" id="GAI03737.1"/>
    </source>
</evidence>
<comment type="caution">
    <text evidence="3">The sequence shown here is derived from an EMBL/GenBank/DDBJ whole genome shotgun (WGS) entry which is preliminary data.</text>
</comment>
<dbReference type="GO" id="GO:0008170">
    <property type="term" value="F:N-methyltransferase activity"/>
    <property type="evidence" value="ECO:0007669"/>
    <property type="project" value="InterPro"/>
</dbReference>
<dbReference type="EMBL" id="BARV01011073">
    <property type="protein sequence ID" value="GAI03737.1"/>
    <property type="molecule type" value="Genomic_DNA"/>
</dbReference>
<accession>X1K9P0</accession>
<dbReference type="PROSITE" id="PS00092">
    <property type="entry name" value="N6_MTASE"/>
    <property type="match status" value="1"/>
</dbReference>
<organism evidence="3">
    <name type="scientific">marine sediment metagenome</name>
    <dbReference type="NCBI Taxonomy" id="412755"/>
    <lineage>
        <taxon>unclassified sequences</taxon>
        <taxon>metagenomes</taxon>
        <taxon>ecological metagenomes</taxon>
    </lineage>
</organism>
<feature type="non-terminal residue" evidence="3">
    <location>
        <position position="114"/>
    </location>
</feature>
<gene>
    <name evidence="3" type="ORF">S06H3_21168</name>
</gene>
<dbReference type="InterPro" id="IPR029063">
    <property type="entry name" value="SAM-dependent_MTases_sf"/>
</dbReference>
<dbReference type="InterPro" id="IPR001091">
    <property type="entry name" value="RM_Methyltransferase"/>
</dbReference>
<evidence type="ECO:0000256" key="1">
    <source>
        <dbReference type="ARBA" id="ARBA00022603"/>
    </source>
</evidence>
<reference evidence="3" key="1">
    <citation type="journal article" date="2014" name="Front. Microbiol.">
        <title>High frequency of phylogenetically diverse reductive dehalogenase-homologous genes in deep subseafloor sedimentary metagenomes.</title>
        <authorList>
            <person name="Kawai M."/>
            <person name="Futagami T."/>
            <person name="Toyoda A."/>
            <person name="Takaki Y."/>
            <person name="Nishi S."/>
            <person name="Hori S."/>
            <person name="Arai W."/>
            <person name="Tsubouchi T."/>
            <person name="Morono Y."/>
            <person name="Uchiyama I."/>
            <person name="Ito T."/>
            <person name="Fujiyama A."/>
            <person name="Inagaki F."/>
            <person name="Takami H."/>
        </authorList>
    </citation>
    <scope>NUCLEOTIDE SEQUENCE</scope>
    <source>
        <strain evidence="3">Expedition CK06-06</strain>
    </source>
</reference>
<evidence type="ECO:0008006" key="4">
    <source>
        <dbReference type="Google" id="ProtNLM"/>
    </source>
</evidence>
<name>X1K9P0_9ZZZZ</name>
<evidence type="ECO:0000256" key="2">
    <source>
        <dbReference type="ARBA" id="ARBA00022679"/>
    </source>
</evidence>
<dbReference type="GO" id="GO:0003677">
    <property type="term" value="F:DNA binding"/>
    <property type="evidence" value="ECO:0007669"/>
    <property type="project" value="InterPro"/>
</dbReference>
<proteinExistence type="predicted"/>
<dbReference type="PRINTS" id="PR00508">
    <property type="entry name" value="S21N4MTFRASE"/>
</dbReference>
<protein>
    <recommendedName>
        <fullName evidence="4">DNA methylase N-4/N-6 domain-containing protein</fullName>
    </recommendedName>
</protein>
<keyword evidence="2" id="KW-0808">Transferase</keyword>
<dbReference type="SUPFAM" id="SSF53335">
    <property type="entry name" value="S-adenosyl-L-methionine-dependent methyltransferases"/>
    <property type="match status" value="1"/>
</dbReference>
<dbReference type="Gene3D" id="3.40.50.150">
    <property type="entry name" value="Vaccinia Virus protein VP39"/>
    <property type="match status" value="1"/>
</dbReference>
<dbReference type="GO" id="GO:0032259">
    <property type="term" value="P:methylation"/>
    <property type="evidence" value="ECO:0007669"/>
    <property type="project" value="UniProtKB-KW"/>
</dbReference>
<dbReference type="InterPro" id="IPR002052">
    <property type="entry name" value="DNA_methylase_N6_adenine_CS"/>
</dbReference>
<keyword evidence="1" id="KW-0489">Methyltransferase</keyword>
<sequence>MLYKGDCLEVMKDIPDESVDMVLADPPYGMTRCKWDSVIPLEPMWFQLKRVIKKNGAIVMNAAQPFTTTLISSNMKMFRYEWIWIKSQGTGFLHANKMPLRAHENVVVFYKYLP</sequence>
<dbReference type="AlphaFoldDB" id="X1K9P0"/>